<name>A0A1F8DQT1_9BACT</name>
<dbReference type="EMBL" id="MGIR01000005">
    <property type="protein sequence ID" value="OGM90964.1"/>
    <property type="molecule type" value="Genomic_DNA"/>
</dbReference>
<feature type="domain" description="Fervidolysin-like N-terminal prodomain" evidence="2">
    <location>
        <begin position="311"/>
        <end position="368"/>
    </location>
</feature>
<gene>
    <name evidence="3" type="ORF">A3A20_00055</name>
</gene>
<proteinExistence type="predicted"/>
<dbReference type="AlphaFoldDB" id="A0A1F8DQT1"/>
<organism evidence="3 4">
    <name type="scientific">Candidatus Wolfebacteria bacterium RIFCSPLOWO2_01_FULL_45_19</name>
    <dbReference type="NCBI Taxonomy" id="1802557"/>
    <lineage>
        <taxon>Bacteria</taxon>
        <taxon>Candidatus Wolfeibacteriota</taxon>
    </lineage>
</organism>
<dbReference type="STRING" id="1802557.A3A20_00055"/>
<feature type="region of interest" description="Disordered" evidence="1">
    <location>
        <begin position="224"/>
        <end position="245"/>
    </location>
</feature>
<reference evidence="3 4" key="1">
    <citation type="journal article" date="2016" name="Nat. Commun.">
        <title>Thousands of microbial genomes shed light on interconnected biogeochemical processes in an aquifer system.</title>
        <authorList>
            <person name="Anantharaman K."/>
            <person name="Brown C.T."/>
            <person name="Hug L.A."/>
            <person name="Sharon I."/>
            <person name="Castelle C.J."/>
            <person name="Probst A.J."/>
            <person name="Thomas B.C."/>
            <person name="Singh A."/>
            <person name="Wilkins M.J."/>
            <person name="Karaoz U."/>
            <person name="Brodie E.L."/>
            <person name="Williams K.H."/>
            <person name="Hubbard S.S."/>
            <person name="Banfield J.F."/>
        </authorList>
    </citation>
    <scope>NUCLEOTIDE SEQUENCE [LARGE SCALE GENOMIC DNA]</scope>
</reference>
<evidence type="ECO:0000313" key="3">
    <source>
        <dbReference type="EMBL" id="OGM90964.1"/>
    </source>
</evidence>
<dbReference type="Proteomes" id="UP000178946">
    <property type="component" value="Unassembled WGS sequence"/>
</dbReference>
<sequence length="402" mass="44943">MPTVRPHHIISVLAFGGIVLAAVNFNSQPLFQNTDNFVLFAQEEIKLEQGVQISSGDLGSNKKIDIEKDAIINGNLFADRISIDKNTTINGNASFNKLQIKKESEILGTQTKPIQLPIVNLPEIPEFTIGTQDFKFEGENNTLPSGNYRNITIEKNSKLILTGGTYNLNKLELKENSTLIFQAPITLNIQFKLKGQQRVSILPGQNLNPTDLAVNYIGIKSKKEKQQKEDDDEIESEMDEKERKDLKDGKIGRPVVFGKDNFLNFKLVAPKAKVNLGDETTFRGQILAKEIKIGKGSVLSRAELFVKESDPKKVIIDQDNSRFLVNEIIVNFTDVATLLDAQNIANLVDGRIIGFIKSVNAYQIEVITDTPEELETKIQLVRQLSHPLVEGVFRNYLLNLAK</sequence>
<evidence type="ECO:0000256" key="1">
    <source>
        <dbReference type="SAM" id="MobiDB-lite"/>
    </source>
</evidence>
<dbReference type="Pfam" id="PF22148">
    <property type="entry name" value="Fervidolysin_NPro-like"/>
    <property type="match status" value="1"/>
</dbReference>
<dbReference type="InterPro" id="IPR054399">
    <property type="entry name" value="Fervidolysin-like_N_prodom"/>
</dbReference>
<accession>A0A1F8DQT1</accession>
<evidence type="ECO:0000313" key="4">
    <source>
        <dbReference type="Proteomes" id="UP000178946"/>
    </source>
</evidence>
<protein>
    <recommendedName>
        <fullName evidence="2">Fervidolysin-like N-terminal prodomain domain-containing protein</fullName>
    </recommendedName>
</protein>
<evidence type="ECO:0000259" key="2">
    <source>
        <dbReference type="Pfam" id="PF22148"/>
    </source>
</evidence>
<feature type="compositionally biased region" description="Acidic residues" evidence="1">
    <location>
        <begin position="229"/>
        <end position="239"/>
    </location>
</feature>
<comment type="caution">
    <text evidence="3">The sequence shown here is derived from an EMBL/GenBank/DDBJ whole genome shotgun (WGS) entry which is preliminary data.</text>
</comment>